<comment type="caution">
    <text evidence="1">The sequence shown here is derived from an EMBL/GenBank/DDBJ whole genome shotgun (WGS) entry which is preliminary data.</text>
</comment>
<keyword evidence="2" id="KW-1185">Reference proteome</keyword>
<proteinExistence type="predicted"/>
<dbReference type="OrthoDB" id="8264172at2"/>
<protein>
    <submittedName>
        <fullName evidence="1">Uncharacterized protein</fullName>
    </submittedName>
</protein>
<sequence>MHTSAQKQKAAPYSAVPLPDKELVAHNRNGNPFHEKNKTLFSYGLKTNGPDRPTMPDINTTSFFRTKEGTGKSVPACQSIVSETASEATIPAGPACSEHGILGWFTSIPGGTLTASLDSSNTLGAAFSMEADFISLGQDGSPAGGEYRQYVRGSFTLNGRPDPHRLCGQNLSQTTFHEDCTNIGGTIYKYGYRSIRFDTSYFDNPDQENGSSFHGWDRPGISGSSGETLMINLDFRGELVDICNNEQVLDSAEWSVFGSATVA</sequence>
<organism evidence="1 2">
    <name type="scientific">Chlorobium limicola</name>
    <dbReference type="NCBI Taxonomy" id="1092"/>
    <lineage>
        <taxon>Bacteria</taxon>
        <taxon>Pseudomonadati</taxon>
        <taxon>Chlorobiota</taxon>
        <taxon>Chlorobiia</taxon>
        <taxon>Chlorobiales</taxon>
        <taxon>Chlorobiaceae</taxon>
        <taxon>Chlorobium/Pelodictyon group</taxon>
        <taxon>Chlorobium</taxon>
    </lineage>
</organism>
<dbReference type="AlphaFoldDB" id="A0A101JJ08"/>
<evidence type="ECO:0000313" key="1">
    <source>
        <dbReference type="EMBL" id="KUL27662.1"/>
    </source>
</evidence>
<gene>
    <name evidence="1" type="ORF">ASB62_06095</name>
</gene>
<accession>A0A101JJ08</accession>
<dbReference type="RefSeq" id="WP_059139072.1">
    <property type="nucleotide sequence ID" value="NZ_LMBR01000143.1"/>
</dbReference>
<name>A0A101JJ08_CHLLI</name>
<dbReference type="EMBL" id="LMBR01000143">
    <property type="protein sequence ID" value="KUL27662.1"/>
    <property type="molecule type" value="Genomic_DNA"/>
</dbReference>
<dbReference type="Proteomes" id="UP000053937">
    <property type="component" value="Unassembled WGS sequence"/>
</dbReference>
<evidence type="ECO:0000313" key="2">
    <source>
        <dbReference type="Proteomes" id="UP000053937"/>
    </source>
</evidence>
<reference evidence="1 2" key="1">
    <citation type="submission" date="2015-10" db="EMBL/GenBank/DDBJ databases">
        <title>Draft Genome Sequence of Chlorobium limicola strain Frasassi Growing under Artificial Lighting in the Frasassi Cave System.</title>
        <authorList>
            <person name="Mansor M."/>
            <person name="Macalady J."/>
        </authorList>
    </citation>
    <scope>NUCLEOTIDE SEQUENCE [LARGE SCALE GENOMIC DNA]</scope>
    <source>
        <strain evidence="1 2">Frasassi</strain>
    </source>
</reference>